<gene>
    <name evidence="2" type="ORF">BDQ94DRAFT_141128</name>
</gene>
<dbReference type="EMBL" id="KZ852042">
    <property type="protein sequence ID" value="RDH34915.1"/>
    <property type="molecule type" value="Genomic_DNA"/>
</dbReference>
<keyword evidence="3" id="KW-1185">Reference proteome</keyword>
<dbReference type="AlphaFoldDB" id="A0A3F3Q722"/>
<evidence type="ECO:0000313" key="3">
    <source>
        <dbReference type="Proteomes" id="UP000253729"/>
    </source>
</evidence>
<feature type="region of interest" description="Disordered" evidence="1">
    <location>
        <begin position="12"/>
        <end position="32"/>
    </location>
</feature>
<evidence type="ECO:0000313" key="2">
    <source>
        <dbReference type="EMBL" id="RDH34915.1"/>
    </source>
</evidence>
<name>A0A3F3Q722_9EURO</name>
<dbReference type="Proteomes" id="UP000253729">
    <property type="component" value="Unassembled WGS sequence"/>
</dbReference>
<proteinExistence type="predicted"/>
<evidence type="ECO:0000256" key="1">
    <source>
        <dbReference type="SAM" id="MobiDB-lite"/>
    </source>
</evidence>
<accession>A0A3F3Q722</accession>
<dbReference type="RefSeq" id="XP_026627937.1">
    <property type="nucleotide sequence ID" value="XM_026765761.1"/>
</dbReference>
<protein>
    <submittedName>
        <fullName evidence="2">Uncharacterized protein</fullName>
    </submittedName>
</protein>
<reference evidence="2 3" key="1">
    <citation type="submission" date="2018-07" db="EMBL/GenBank/DDBJ databases">
        <title>The genomes of Aspergillus section Nigri reveals drivers in fungal speciation.</title>
        <authorList>
            <consortium name="DOE Joint Genome Institute"/>
            <person name="Vesth T.C."/>
            <person name="Nybo J."/>
            <person name="Theobald S."/>
            <person name="Brandl J."/>
            <person name="Frisvad J.C."/>
            <person name="Nielsen K.F."/>
            <person name="Lyhne E.K."/>
            <person name="Kogle M.E."/>
            <person name="Kuo A."/>
            <person name="Riley R."/>
            <person name="Clum A."/>
            <person name="Nolan M."/>
            <person name="Lipzen A."/>
            <person name="Salamov A."/>
            <person name="Henrissat B."/>
            <person name="Wiebenga A."/>
            <person name="De vries R.P."/>
            <person name="Grigoriev I.V."/>
            <person name="Mortensen U.H."/>
            <person name="Andersen M.R."/>
            <person name="Baker S.E."/>
        </authorList>
    </citation>
    <scope>NUCLEOTIDE SEQUENCE [LARGE SCALE GENOMIC DNA]</scope>
    <source>
        <strain evidence="2 3">CBS 139.54b</strain>
    </source>
</reference>
<dbReference type="GeneID" id="38134117"/>
<sequence length="115" mass="12791">MWSCHPLADLARPSSDGINPTKAGASTKKRQCLGSMGEARRCRHGRRLGGWRHERNDGRAHRCVGWSRIRAPDGKVVSLAQECGISNQRRQLCTRGHATHQIGCGMLERPLWPAL</sequence>
<organism evidence="2 3">
    <name type="scientific">Aspergillus welwitschiae</name>
    <dbReference type="NCBI Taxonomy" id="1341132"/>
    <lineage>
        <taxon>Eukaryota</taxon>
        <taxon>Fungi</taxon>
        <taxon>Dikarya</taxon>
        <taxon>Ascomycota</taxon>
        <taxon>Pezizomycotina</taxon>
        <taxon>Eurotiomycetes</taxon>
        <taxon>Eurotiomycetidae</taxon>
        <taxon>Eurotiales</taxon>
        <taxon>Aspergillaceae</taxon>
        <taxon>Aspergillus</taxon>
        <taxon>Aspergillus subgen. Circumdati</taxon>
    </lineage>
</organism>